<evidence type="ECO:0000313" key="1">
    <source>
        <dbReference type="EMBL" id="KEO74955.1"/>
    </source>
</evidence>
<dbReference type="eggNOG" id="COG5450">
    <property type="taxonomic scope" value="Bacteria"/>
</dbReference>
<dbReference type="InterPro" id="IPR019239">
    <property type="entry name" value="VapB_antitoxin"/>
</dbReference>
<organism evidence="1 2">
    <name type="scientific">Anditalea andensis</name>
    <dbReference type="NCBI Taxonomy" id="1048983"/>
    <lineage>
        <taxon>Bacteria</taxon>
        <taxon>Pseudomonadati</taxon>
        <taxon>Bacteroidota</taxon>
        <taxon>Cytophagia</taxon>
        <taxon>Cytophagales</taxon>
        <taxon>Cytophagaceae</taxon>
        <taxon>Anditalea</taxon>
    </lineage>
</organism>
<dbReference type="OrthoDB" id="9805830at2"/>
<name>A0A074L375_9BACT</name>
<comment type="caution">
    <text evidence="1">The sequence shown here is derived from an EMBL/GenBank/DDBJ whole genome shotgun (WGS) entry which is preliminary data.</text>
</comment>
<gene>
    <name evidence="1" type="ORF">EL17_04565</name>
</gene>
<dbReference type="STRING" id="1048983.EL17_04565"/>
<proteinExistence type="predicted"/>
<protein>
    <recommendedName>
        <fullName evidence="3">Transcription regulator of the Arc/MetJ class</fullName>
    </recommendedName>
</protein>
<dbReference type="AlphaFoldDB" id="A0A074L375"/>
<evidence type="ECO:0008006" key="3">
    <source>
        <dbReference type="Google" id="ProtNLM"/>
    </source>
</evidence>
<dbReference type="Pfam" id="PF09957">
    <property type="entry name" value="VapB_antitoxin"/>
    <property type="match status" value="1"/>
</dbReference>
<sequence length="64" mass="7576">MRTNIQIDDKLMEEAMKVSGHQNKKAKVEEGLKLFILLNHQEKIKNLRGKIKWEGDLDQMRLDK</sequence>
<dbReference type="RefSeq" id="WP_035071362.1">
    <property type="nucleotide sequence ID" value="NZ_JMIH01000014.1"/>
</dbReference>
<reference evidence="1 2" key="1">
    <citation type="submission" date="2014-04" db="EMBL/GenBank/DDBJ databases">
        <title>Characterization and application of a salt tolerant electro-active bacterium.</title>
        <authorList>
            <person name="Yang L."/>
            <person name="Wei S."/>
            <person name="Tay Q.X.M."/>
        </authorList>
    </citation>
    <scope>NUCLEOTIDE SEQUENCE [LARGE SCALE GENOMIC DNA]</scope>
    <source>
        <strain evidence="1 2">LY1</strain>
    </source>
</reference>
<dbReference type="Proteomes" id="UP000027821">
    <property type="component" value="Unassembled WGS sequence"/>
</dbReference>
<keyword evidence="2" id="KW-1185">Reference proteome</keyword>
<accession>A0A074L375</accession>
<dbReference type="EMBL" id="JMIH01000014">
    <property type="protein sequence ID" value="KEO74955.1"/>
    <property type="molecule type" value="Genomic_DNA"/>
</dbReference>
<evidence type="ECO:0000313" key="2">
    <source>
        <dbReference type="Proteomes" id="UP000027821"/>
    </source>
</evidence>